<proteinExistence type="predicted"/>
<reference evidence="1 2" key="1">
    <citation type="submission" date="2022-11" db="EMBL/GenBank/DDBJ databases">
        <title>Study of microbial diversity in lake waters.</title>
        <authorList>
            <person name="Zhang J."/>
        </authorList>
    </citation>
    <scope>NUCLEOTIDE SEQUENCE [LARGE SCALE GENOMIC DNA]</scope>
    <source>
        <strain evidence="1 2">DT12</strain>
    </source>
</reference>
<evidence type="ECO:0000313" key="2">
    <source>
        <dbReference type="Proteomes" id="UP001208017"/>
    </source>
</evidence>
<organism evidence="1 2">
    <name type="scientific">Tumebacillus lacus</name>
    <dbReference type="NCBI Taxonomy" id="2995335"/>
    <lineage>
        <taxon>Bacteria</taxon>
        <taxon>Bacillati</taxon>
        <taxon>Bacillota</taxon>
        <taxon>Bacilli</taxon>
        <taxon>Bacillales</taxon>
        <taxon>Alicyclobacillaceae</taxon>
        <taxon>Tumebacillus</taxon>
    </lineage>
</organism>
<comment type="caution">
    <text evidence="1">The sequence shown here is derived from an EMBL/GenBank/DDBJ whole genome shotgun (WGS) entry which is preliminary data.</text>
</comment>
<dbReference type="Proteomes" id="UP001208017">
    <property type="component" value="Unassembled WGS sequence"/>
</dbReference>
<accession>A0ABT3X2A0</accession>
<evidence type="ECO:0000313" key="1">
    <source>
        <dbReference type="EMBL" id="MCX7569751.1"/>
    </source>
</evidence>
<dbReference type="EMBL" id="JAPMLT010000003">
    <property type="protein sequence ID" value="MCX7569751.1"/>
    <property type="molecule type" value="Genomic_DNA"/>
</dbReference>
<dbReference type="InterPro" id="IPR014852">
    <property type="entry name" value="YwhD"/>
</dbReference>
<sequence length="154" mass="16550">MELNLTGRPGGHGTPDDFANLSAVLIDGDDIFLDNGAIHGKSVIERGIDFRTARSAEEVPEGRTVHVVWVTLKRYEGGSGYNGIAAAQLIIDAAKGVGYKAMGPLVNQMDRAVKGTVELSSLPDADKQRLAAFLAQFRTDLWENTPDEVKAKLA</sequence>
<dbReference type="RefSeq" id="WP_267151004.1">
    <property type="nucleotide sequence ID" value="NZ_JAPMLT010000003.1"/>
</dbReference>
<dbReference type="Pfam" id="PF08741">
    <property type="entry name" value="YwhD"/>
    <property type="match status" value="1"/>
</dbReference>
<keyword evidence="2" id="KW-1185">Reference proteome</keyword>
<name>A0ABT3X2A0_9BACL</name>
<gene>
    <name evidence="1" type="ORF">OS242_07220</name>
</gene>
<protein>
    <submittedName>
        <fullName evidence="1">YwhD family protein</fullName>
    </submittedName>
</protein>